<keyword evidence="1" id="KW-0472">Membrane</keyword>
<reference evidence="4" key="1">
    <citation type="submission" date="2016-10" db="EMBL/GenBank/DDBJ databases">
        <authorList>
            <person name="Varghese N."/>
            <person name="Submissions S."/>
        </authorList>
    </citation>
    <scope>NUCLEOTIDE SEQUENCE [LARGE SCALE GENOMIC DNA]</scope>
    <source>
        <strain evidence="4">DSM 17101</strain>
    </source>
</reference>
<dbReference type="EMBL" id="FNJL01000029">
    <property type="protein sequence ID" value="SDP82872.1"/>
    <property type="molecule type" value="Genomic_DNA"/>
</dbReference>
<proteinExistence type="predicted"/>
<keyword evidence="4" id="KW-1185">Reference proteome</keyword>
<dbReference type="OrthoDB" id="9780918at2"/>
<dbReference type="PANTHER" id="PTHR14969:SF13">
    <property type="entry name" value="AT30094P"/>
    <property type="match status" value="1"/>
</dbReference>
<organism evidence="3 4">
    <name type="scientific">Paracidovorax cattleyae</name>
    <dbReference type="NCBI Taxonomy" id="80868"/>
    <lineage>
        <taxon>Bacteria</taxon>
        <taxon>Pseudomonadati</taxon>
        <taxon>Pseudomonadota</taxon>
        <taxon>Betaproteobacteria</taxon>
        <taxon>Burkholderiales</taxon>
        <taxon>Comamonadaceae</taxon>
        <taxon>Paracidovorax</taxon>
    </lineage>
</organism>
<protein>
    <submittedName>
        <fullName evidence="3">Undecaprenyl-diphosphatase</fullName>
    </submittedName>
</protein>
<keyword evidence="1" id="KW-1133">Transmembrane helix</keyword>
<dbReference type="RefSeq" id="WP_092838042.1">
    <property type="nucleotide sequence ID" value="NZ_CP028290.1"/>
</dbReference>
<dbReference type="InterPro" id="IPR000326">
    <property type="entry name" value="PAP2/HPO"/>
</dbReference>
<accession>A0A1H0VWC5</accession>
<evidence type="ECO:0000313" key="3">
    <source>
        <dbReference type="EMBL" id="SDP82872.1"/>
    </source>
</evidence>
<evidence type="ECO:0000313" key="4">
    <source>
        <dbReference type="Proteomes" id="UP000199317"/>
    </source>
</evidence>
<feature type="transmembrane region" description="Helical" evidence="1">
    <location>
        <begin position="245"/>
        <end position="263"/>
    </location>
</feature>
<feature type="transmembrane region" description="Helical" evidence="1">
    <location>
        <begin position="16"/>
        <end position="40"/>
    </location>
</feature>
<feature type="transmembrane region" description="Helical" evidence="1">
    <location>
        <begin position="61"/>
        <end position="83"/>
    </location>
</feature>
<evidence type="ECO:0000259" key="2">
    <source>
        <dbReference type="SMART" id="SM00014"/>
    </source>
</evidence>
<gene>
    <name evidence="3" type="ORF">SAMN04489708_12968</name>
</gene>
<dbReference type="Gene3D" id="1.20.144.10">
    <property type="entry name" value="Phosphatidic acid phosphatase type 2/haloperoxidase"/>
    <property type="match status" value="2"/>
</dbReference>
<dbReference type="PANTHER" id="PTHR14969">
    <property type="entry name" value="SPHINGOSINE-1-PHOSPHATE PHOSPHOHYDROLASE"/>
    <property type="match status" value="1"/>
</dbReference>
<feature type="transmembrane region" description="Helical" evidence="1">
    <location>
        <begin position="215"/>
        <end position="233"/>
    </location>
</feature>
<keyword evidence="1" id="KW-0812">Transmembrane</keyword>
<name>A0A1H0VWC5_9BURK</name>
<dbReference type="SUPFAM" id="SSF48317">
    <property type="entry name" value="Acid phosphatase/Vanadium-dependent haloperoxidase"/>
    <property type="match status" value="1"/>
</dbReference>
<feature type="domain" description="Phosphatidic acid phosphatase type 2/haloperoxidase" evidence="2">
    <location>
        <begin position="148"/>
        <end position="260"/>
    </location>
</feature>
<dbReference type="Pfam" id="PF01569">
    <property type="entry name" value="PAP2"/>
    <property type="match status" value="1"/>
</dbReference>
<dbReference type="CDD" id="cd03392">
    <property type="entry name" value="PAP2_like_2"/>
    <property type="match status" value="1"/>
</dbReference>
<feature type="transmembrane region" description="Helical" evidence="1">
    <location>
        <begin position="125"/>
        <end position="141"/>
    </location>
</feature>
<evidence type="ECO:0000256" key="1">
    <source>
        <dbReference type="SAM" id="Phobius"/>
    </source>
</evidence>
<dbReference type="AlphaFoldDB" id="A0A1H0VWC5"/>
<dbReference type="Proteomes" id="UP000199317">
    <property type="component" value="Unassembled WGS sequence"/>
</dbReference>
<dbReference type="InterPro" id="IPR036938">
    <property type="entry name" value="PAP2/HPO_sf"/>
</dbReference>
<dbReference type="SMART" id="SM00014">
    <property type="entry name" value="acidPPc"/>
    <property type="match status" value="1"/>
</dbReference>
<sequence length="278" mass="29317">MSALQAWAAWAGTHPLAFWGAGLSAVLAATLLARSSALAAAPHCAPWAVRWSAPHHAVARLWAALAASALLMWGCAELLGFLAREWSAPTAWAARMDETLAGTLRARAGLPTLTLFARVTHAGDTQVLAALAVVVGIALWWHRHRLLAACWAATMAGNGLLTRGFKHAFERVRPEHTHGVSVAEGYSFPSGHSSSSLVAYGMLAYLAVRLLPGRWHLPALLAAASVVFTVGWSRVVLQVHYASDVLAGWATGGAWLACCVLVANGVGHWHRARGAAAA</sequence>